<dbReference type="OrthoDB" id="2356646at2"/>
<feature type="compositionally biased region" description="Polar residues" evidence="1">
    <location>
        <begin position="75"/>
        <end position="89"/>
    </location>
</feature>
<name>H5Y5R9_9FIRM</name>
<dbReference type="HOGENOM" id="CLU_945707_0_0_9"/>
<organism evidence="3 4">
    <name type="scientific">Desulfosporosinus youngiae DSM 17734</name>
    <dbReference type="NCBI Taxonomy" id="768710"/>
    <lineage>
        <taxon>Bacteria</taxon>
        <taxon>Bacillati</taxon>
        <taxon>Bacillota</taxon>
        <taxon>Clostridia</taxon>
        <taxon>Eubacteriales</taxon>
        <taxon>Desulfitobacteriaceae</taxon>
        <taxon>Desulfosporosinus</taxon>
    </lineage>
</organism>
<feature type="domain" description="Transcobalamin-like C-terminal" evidence="2">
    <location>
        <begin position="173"/>
        <end position="248"/>
    </location>
</feature>
<evidence type="ECO:0000313" key="3">
    <source>
        <dbReference type="EMBL" id="EHQ90795.1"/>
    </source>
</evidence>
<proteinExistence type="predicted"/>
<reference evidence="3 4" key="1">
    <citation type="submission" date="2011-11" db="EMBL/GenBank/DDBJ databases">
        <title>The Noncontiguous Finished genome of Desulfosporosinus youngiae DSM 17734.</title>
        <authorList>
            <consortium name="US DOE Joint Genome Institute (JGI-PGF)"/>
            <person name="Lucas S."/>
            <person name="Han J."/>
            <person name="Lapidus A."/>
            <person name="Cheng J.-F."/>
            <person name="Goodwin L."/>
            <person name="Pitluck S."/>
            <person name="Peters L."/>
            <person name="Ovchinnikova G."/>
            <person name="Lu M."/>
            <person name="Land M.L."/>
            <person name="Hauser L."/>
            <person name="Pester M."/>
            <person name="Spring S."/>
            <person name="Ollivier B."/>
            <person name="Rattei T."/>
            <person name="Klenk H.-P."/>
            <person name="Wagner M."/>
            <person name="Loy A."/>
            <person name="Woyke T.J."/>
        </authorList>
    </citation>
    <scope>NUCLEOTIDE SEQUENCE [LARGE SCALE GENOMIC DNA]</scope>
    <source>
        <strain evidence="3 4">DSM 17734</strain>
    </source>
</reference>
<sequence length="262" mass="28176">MKKVSVLLILIMLLSLVLTGCGGTKIANGDLPAGITKSVDDSAWKAEESSALETDGKRIEQQPDNTQAVHAALEPSTQESQSDQPSSENQESKSASAVSPPSSGSSGSSEGAVPALTAPPVPQPNTTAENTVTFSISCQTFVAKGFHLKEQFQEAVPADGIILPPTVVEFKEGEKVFDALKQVVRQHKIHMEYEGSKGTPYIQGISNLYEFDGGPLSGWMYCVNKVYPNYGCGEYKLKPGDLIEWNYTCDLGKDLGQTWLSE</sequence>
<gene>
    <name evidence="3" type="ORF">DesyoDRAFT_3810</name>
</gene>
<dbReference type="AlphaFoldDB" id="H5Y5R9"/>
<feature type="compositionally biased region" description="Low complexity" evidence="1">
    <location>
        <begin position="92"/>
        <end position="115"/>
    </location>
</feature>
<keyword evidence="4" id="KW-1185">Reference proteome</keyword>
<dbReference type="Proteomes" id="UP000005104">
    <property type="component" value="Chromosome"/>
</dbReference>
<evidence type="ECO:0000259" key="2">
    <source>
        <dbReference type="Pfam" id="PF14478"/>
    </source>
</evidence>
<feature type="compositionally biased region" description="Basic and acidic residues" evidence="1">
    <location>
        <begin position="40"/>
        <end position="61"/>
    </location>
</feature>
<accession>H5Y5R9</accession>
<dbReference type="Pfam" id="PF14478">
    <property type="entry name" value="DUF4430"/>
    <property type="match status" value="1"/>
</dbReference>
<protein>
    <recommendedName>
        <fullName evidence="2">Transcobalamin-like C-terminal domain-containing protein</fullName>
    </recommendedName>
</protein>
<dbReference type="Gene3D" id="2.170.130.30">
    <property type="match status" value="1"/>
</dbReference>
<evidence type="ECO:0000313" key="4">
    <source>
        <dbReference type="Proteomes" id="UP000005104"/>
    </source>
</evidence>
<dbReference type="eggNOG" id="COG1657">
    <property type="taxonomic scope" value="Bacteria"/>
</dbReference>
<dbReference type="PROSITE" id="PS51257">
    <property type="entry name" value="PROKAR_LIPOPROTEIN"/>
    <property type="match status" value="1"/>
</dbReference>
<evidence type="ECO:0000256" key="1">
    <source>
        <dbReference type="SAM" id="MobiDB-lite"/>
    </source>
</evidence>
<dbReference type="EMBL" id="CM001441">
    <property type="protein sequence ID" value="EHQ90795.1"/>
    <property type="molecule type" value="Genomic_DNA"/>
</dbReference>
<feature type="region of interest" description="Disordered" evidence="1">
    <location>
        <begin position="40"/>
        <end position="126"/>
    </location>
</feature>
<dbReference type="STRING" id="768710.DesyoDRAFT_3810"/>
<dbReference type="RefSeq" id="WP_007785377.1">
    <property type="nucleotide sequence ID" value="NZ_CM001441.1"/>
</dbReference>
<dbReference type="InterPro" id="IPR027954">
    <property type="entry name" value="Transcobalamin-like_C"/>
</dbReference>